<dbReference type="GO" id="GO:0009245">
    <property type="term" value="P:lipid A biosynthetic process"/>
    <property type="evidence" value="ECO:0007669"/>
    <property type="project" value="UniProtKB-UniRule"/>
</dbReference>
<keyword evidence="1" id="KW-0448">Lipopolysaccharide biosynthesis</keyword>
<evidence type="ECO:0000313" key="3">
    <source>
        <dbReference type="EMBL" id="SER18328.1"/>
    </source>
</evidence>
<dbReference type="HAMAP" id="MF_01945">
    <property type="entry name" value="Lipid_A_LpxT"/>
    <property type="match status" value="1"/>
</dbReference>
<feature type="transmembrane region" description="Helical" evidence="1">
    <location>
        <begin position="150"/>
        <end position="166"/>
    </location>
</feature>
<dbReference type="SMART" id="SM00014">
    <property type="entry name" value="acidPPc"/>
    <property type="match status" value="1"/>
</dbReference>
<dbReference type="GO" id="GO:0016776">
    <property type="term" value="F:phosphotransferase activity, phosphate group as acceptor"/>
    <property type="evidence" value="ECO:0007669"/>
    <property type="project" value="UniProtKB-UniRule"/>
</dbReference>
<comment type="catalytic activity">
    <reaction evidence="1">
        <text>an alpha-Kdo-(2-&gt;4)-alpha-Kdo-(2-&gt;6)-lipid A + di-trans,octa-cis-undecaprenyl diphosphate = an alpha-D-Kdo-(2-&gt;4)-alpha-D-Kdo-(2-&gt;6)-lipid A 1-diphosphate + di-trans,octa-cis-undecaprenyl phosphate</text>
        <dbReference type="Rhea" id="RHEA:74291"/>
        <dbReference type="ChEBI" id="CHEBI:58405"/>
        <dbReference type="ChEBI" id="CHEBI:60392"/>
        <dbReference type="ChEBI" id="CHEBI:176431"/>
        <dbReference type="ChEBI" id="CHEBI:193150"/>
        <dbReference type="EC" id="2.7.4.29"/>
    </reaction>
</comment>
<feature type="transmembrane region" description="Helical" evidence="1">
    <location>
        <begin position="90"/>
        <end position="113"/>
    </location>
</feature>
<name>A0A1H9M3T2_9GAMM</name>
<dbReference type="Proteomes" id="UP000242515">
    <property type="component" value="Unassembled WGS sequence"/>
</dbReference>
<feature type="transmembrane region" description="Helical" evidence="1">
    <location>
        <begin position="198"/>
        <end position="220"/>
    </location>
</feature>
<keyword evidence="1" id="KW-0472">Membrane</keyword>
<dbReference type="CDD" id="cd01610">
    <property type="entry name" value="PAP2_like"/>
    <property type="match status" value="1"/>
</dbReference>
<dbReference type="EC" id="2.7.4.29" evidence="1"/>
<keyword evidence="1" id="KW-0997">Cell inner membrane</keyword>
<dbReference type="RefSeq" id="WP_092677911.1">
    <property type="nucleotide sequence ID" value="NZ_FOGC01000013.1"/>
</dbReference>
<feature type="transmembrane region" description="Helical" evidence="1">
    <location>
        <begin position="53"/>
        <end position="78"/>
    </location>
</feature>
<comment type="subcellular location">
    <subcellularLocation>
        <location evidence="1">Cell inner membrane</location>
        <topology evidence="1">Multi-pass membrane protein</topology>
    </subcellularLocation>
    <text evidence="1">Transferase activity takes place on the periplamic side of the inner membrane.</text>
</comment>
<keyword evidence="1" id="KW-1003">Cell membrane</keyword>
<dbReference type="SUPFAM" id="SSF48317">
    <property type="entry name" value="Acid phosphatase/Vanadium-dependent haloperoxidase"/>
    <property type="match status" value="1"/>
</dbReference>
<dbReference type="GO" id="GO:0043165">
    <property type="term" value="P:Gram-negative-bacterium-type cell outer membrane assembly"/>
    <property type="evidence" value="ECO:0007669"/>
    <property type="project" value="InterPro"/>
</dbReference>
<keyword evidence="1" id="KW-0808">Transferase</keyword>
<dbReference type="GO" id="GO:0050380">
    <property type="term" value="F:undecaprenyl-diphosphatase activity"/>
    <property type="evidence" value="ECO:0007669"/>
    <property type="project" value="InterPro"/>
</dbReference>
<dbReference type="Pfam" id="PF01569">
    <property type="entry name" value="PAP2"/>
    <property type="match status" value="1"/>
</dbReference>
<evidence type="ECO:0000313" key="4">
    <source>
        <dbReference type="Proteomes" id="UP000242515"/>
    </source>
</evidence>
<feature type="transmembrane region" description="Helical" evidence="1">
    <location>
        <begin position="171"/>
        <end position="192"/>
    </location>
</feature>
<dbReference type="STRING" id="988801.SAMN05216522_11374"/>
<keyword evidence="1" id="KW-1133">Transmembrane helix</keyword>
<organism evidence="3 4">
    <name type="scientific">Rosenbergiella nectarea</name>
    <dbReference type="NCBI Taxonomy" id="988801"/>
    <lineage>
        <taxon>Bacteria</taxon>
        <taxon>Pseudomonadati</taxon>
        <taxon>Pseudomonadota</taxon>
        <taxon>Gammaproteobacteria</taxon>
        <taxon>Enterobacterales</taxon>
        <taxon>Erwiniaceae</taxon>
        <taxon>Rosenbergiella</taxon>
    </lineage>
</organism>
<dbReference type="InterPro" id="IPR036938">
    <property type="entry name" value="PAP2/HPO_sf"/>
</dbReference>
<dbReference type="InterPro" id="IPR000326">
    <property type="entry name" value="PAP2/HPO"/>
</dbReference>
<dbReference type="Gene3D" id="1.20.144.10">
    <property type="entry name" value="Phosphatidic acid phosphatase type 2/haloperoxidase"/>
    <property type="match status" value="1"/>
</dbReference>
<proteinExistence type="inferred from homology"/>
<comment type="similarity">
    <text evidence="1">Belongs to the LpxT phosphotransferase family.</text>
</comment>
<dbReference type="UniPathway" id="UPA00030"/>
<keyword evidence="4" id="KW-1185">Reference proteome</keyword>
<dbReference type="InterPro" id="IPR032908">
    <property type="entry name" value="LpxT"/>
</dbReference>
<protein>
    <recommendedName>
        <fullName evidence="1">Lipid A 1-diphosphate synthase</fullName>
        <ecNumber evidence="1">2.7.4.29</ecNumber>
    </recommendedName>
    <alternativeName>
        <fullName evidence="1">Kdo(2)-lipid A phosphotransferase</fullName>
    </alternativeName>
    <alternativeName>
        <fullName evidence="1">Undecaprenyl pyrophosphate:lipid A 1-phosphate phosphotransferase</fullName>
    </alternativeName>
</protein>
<sequence>MRQSIFPAIIILNLLGFCLFFSWYLPANHGFWFSLDKSIFYIFNHEMVKSHAFAVFVAITNYRGFDIVSFLAMAAYFYSFWRQKDHKGRMWMLALGFTMLITAVVLNQLGHLIPVSHRSPSLFFTDAQRAGVLTGIHTKDGSADSFPGDHGMMLMIYACFMGRYFGRKAFIVGLIILGVFALPRIMVGAHWFTDIAVGSLSVVLVGMSWCLLTPLTDILINKIYRKLPGVQ</sequence>
<dbReference type="OrthoDB" id="8477781at2"/>
<feature type="domain" description="Phosphatidic acid phosphatase type 2/haloperoxidase" evidence="2">
    <location>
        <begin position="87"/>
        <end position="210"/>
    </location>
</feature>
<keyword evidence="1" id="KW-0812">Transmembrane</keyword>
<comment type="pathway">
    <text evidence="1">Bacterial outer membrane biogenesis; lipopolysaccharide biosynthesis.</text>
</comment>
<gene>
    <name evidence="1" type="primary">lpxT</name>
    <name evidence="3" type="ORF">SAMN05216522_11374</name>
</gene>
<dbReference type="GO" id="GO:0005886">
    <property type="term" value="C:plasma membrane"/>
    <property type="evidence" value="ECO:0007669"/>
    <property type="project" value="UniProtKB-SubCell"/>
</dbReference>
<accession>A0A1H9M3T2</accession>
<feature type="transmembrane region" description="Helical" evidence="1">
    <location>
        <begin position="5"/>
        <end position="25"/>
    </location>
</feature>
<comment type="function">
    <text evidence="1">Involved in the modification of the lipid A domain of lipopolysaccharides (LPS). Transfers a phosphate group from undecaprenyl pyrophosphate (C55-PP) to lipid A to form lipid A 1-diphosphate. Contributes to the recycling of undecaprenyl phosphate (C55-P).</text>
</comment>
<dbReference type="GO" id="GO:0009103">
    <property type="term" value="P:lipopolysaccharide biosynthetic process"/>
    <property type="evidence" value="ECO:0007669"/>
    <property type="project" value="UniProtKB-UniRule"/>
</dbReference>
<reference evidence="4" key="1">
    <citation type="submission" date="2016-10" db="EMBL/GenBank/DDBJ databases">
        <authorList>
            <person name="Varghese N."/>
            <person name="Submissions S."/>
        </authorList>
    </citation>
    <scope>NUCLEOTIDE SEQUENCE [LARGE SCALE GENOMIC DNA]</scope>
    <source>
        <strain evidence="4">8N4</strain>
    </source>
</reference>
<evidence type="ECO:0000256" key="1">
    <source>
        <dbReference type="HAMAP-Rule" id="MF_01945"/>
    </source>
</evidence>
<dbReference type="AlphaFoldDB" id="A0A1H9M3T2"/>
<evidence type="ECO:0000259" key="2">
    <source>
        <dbReference type="SMART" id="SM00014"/>
    </source>
</evidence>
<dbReference type="EMBL" id="FOGC01000013">
    <property type="protein sequence ID" value="SER18328.1"/>
    <property type="molecule type" value="Genomic_DNA"/>
</dbReference>